<dbReference type="AlphaFoldDB" id="A0A371AQT6"/>
<proteinExistence type="predicted"/>
<evidence type="ECO:0000313" key="1">
    <source>
        <dbReference type="EMBL" id="RDU21943.1"/>
    </source>
</evidence>
<dbReference type="InterPro" id="IPR046557">
    <property type="entry name" value="DUF6711"/>
</dbReference>
<sequence>MAQFTPVFKVAGITVPMPDNYSQVVSDLSSEESGRTLDGTMHKDVIAVKSSVPLEWSNMEWDTASALAKAVDGKTSVICEYIDVRNTYQMTAMTIYIGDRTFTPTTFTTDGKVYWKVSFSEIEV</sequence>
<name>A0A371AQT6_9FIRM</name>
<organism evidence="1 2">
    <name type="scientific">Anaerosacchariphilus polymeriproducens</name>
    <dbReference type="NCBI Taxonomy" id="1812858"/>
    <lineage>
        <taxon>Bacteria</taxon>
        <taxon>Bacillati</taxon>
        <taxon>Bacillota</taxon>
        <taxon>Clostridia</taxon>
        <taxon>Lachnospirales</taxon>
        <taxon>Lachnospiraceae</taxon>
        <taxon>Anaerosacchariphilus</taxon>
    </lineage>
</organism>
<evidence type="ECO:0008006" key="3">
    <source>
        <dbReference type="Google" id="ProtNLM"/>
    </source>
</evidence>
<evidence type="ECO:0000313" key="2">
    <source>
        <dbReference type="Proteomes" id="UP000255036"/>
    </source>
</evidence>
<comment type="caution">
    <text evidence="1">The sequence shown here is derived from an EMBL/GenBank/DDBJ whole genome shotgun (WGS) entry which is preliminary data.</text>
</comment>
<dbReference type="EMBL" id="QRCT01000050">
    <property type="protein sequence ID" value="RDU21943.1"/>
    <property type="molecule type" value="Genomic_DNA"/>
</dbReference>
<dbReference type="OrthoDB" id="1767129at2"/>
<dbReference type="RefSeq" id="WP_115483106.1">
    <property type="nucleotide sequence ID" value="NZ_QRCT01000050.1"/>
</dbReference>
<gene>
    <name evidence="1" type="ORF">DWV06_15510</name>
</gene>
<dbReference type="Proteomes" id="UP000255036">
    <property type="component" value="Unassembled WGS sequence"/>
</dbReference>
<keyword evidence="2" id="KW-1185">Reference proteome</keyword>
<accession>A0A371AQT6</accession>
<protein>
    <recommendedName>
        <fullName evidence="3">Phage tail protein</fullName>
    </recommendedName>
</protein>
<dbReference type="Pfam" id="PF20458">
    <property type="entry name" value="DUF6711"/>
    <property type="match status" value="1"/>
</dbReference>
<reference evidence="1 2" key="1">
    <citation type="submission" date="2018-07" db="EMBL/GenBank/DDBJ databases">
        <title>Anaerosacharophilus polymeroproducens gen. nov. sp. nov., an anaerobic bacterium isolated from salt field.</title>
        <authorList>
            <person name="Kim W."/>
            <person name="Yang S.-H."/>
            <person name="Oh J."/>
            <person name="Lee J.-H."/>
            <person name="Kwon K.K."/>
        </authorList>
    </citation>
    <scope>NUCLEOTIDE SEQUENCE [LARGE SCALE GENOMIC DNA]</scope>
    <source>
        <strain evidence="1 2">MCWD5</strain>
    </source>
</reference>